<sequence length="267" mass="29210">MIVEASRSTPLLPHARPCVRGTFLRRVKRFSVEMLLDGRSVWVHSNNSGSMLGLTRPGQPMLASVAGNPARKLPYTQEAVWLGQTRPAADGGSLPGAAGFWVGVNTAVPNRLLEAAFHAGRLPFAAGYTHCRREARRGQSRLDACLTAPDRPPLWVECKNVTMTEDDTACFPDAASERGRKHLRELMDIVRGGERAAMFYLVQRADGSCFAPADFIDPAYAELFDEALALGVEMYPWRAHVSPLGIDLGECLPLRPTPCPRTGRQTA</sequence>
<dbReference type="AlphaFoldDB" id="A0A9D2HKJ2"/>
<feature type="domain" description="SfsA N-terminal OB" evidence="3">
    <location>
        <begin position="24"/>
        <end position="83"/>
    </location>
</feature>
<evidence type="ECO:0000313" key="5">
    <source>
        <dbReference type="Proteomes" id="UP000823821"/>
    </source>
</evidence>
<comment type="caution">
    <text evidence="4">The sequence shown here is derived from an EMBL/GenBank/DDBJ whole genome shotgun (WGS) entry which is preliminary data.</text>
</comment>
<organism evidence="4 5">
    <name type="scientific">Candidatus Desulfovibrio intestinavium</name>
    <dbReference type="NCBI Taxonomy" id="2838534"/>
    <lineage>
        <taxon>Bacteria</taxon>
        <taxon>Pseudomonadati</taxon>
        <taxon>Thermodesulfobacteriota</taxon>
        <taxon>Desulfovibrionia</taxon>
        <taxon>Desulfovibrionales</taxon>
        <taxon>Desulfovibrionaceae</taxon>
        <taxon>Desulfovibrio</taxon>
    </lineage>
</organism>
<evidence type="ECO:0000259" key="3">
    <source>
        <dbReference type="Pfam" id="PF17746"/>
    </source>
</evidence>
<evidence type="ECO:0000259" key="2">
    <source>
        <dbReference type="Pfam" id="PF03749"/>
    </source>
</evidence>
<dbReference type="InterPro" id="IPR005224">
    <property type="entry name" value="SfsA"/>
</dbReference>
<name>A0A9D2HKJ2_9BACT</name>
<protein>
    <recommendedName>
        <fullName evidence="1">Sugar fermentation stimulation protein homolog</fullName>
    </recommendedName>
</protein>
<dbReference type="GO" id="GO:0003677">
    <property type="term" value="F:DNA binding"/>
    <property type="evidence" value="ECO:0007669"/>
    <property type="project" value="InterPro"/>
</dbReference>
<dbReference type="Proteomes" id="UP000823821">
    <property type="component" value="Unassembled WGS sequence"/>
</dbReference>
<feature type="domain" description="Sugar fermentation stimulation protein C-terminal" evidence="2">
    <location>
        <begin position="108"/>
        <end position="243"/>
    </location>
</feature>
<reference evidence="4" key="1">
    <citation type="journal article" date="2021" name="PeerJ">
        <title>Extensive microbial diversity within the chicken gut microbiome revealed by metagenomics and culture.</title>
        <authorList>
            <person name="Gilroy R."/>
            <person name="Ravi A."/>
            <person name="Getino M."/>
            <person name="Pursley I."/>
            <person name="Horton D.L."/>
            <person name="Alikhan N.F."/>
            <person name="Baker D."/>
            <person name="Gharbi K."/>
            <person name="Hall N."/>
            <person name="Watson M."/>
            <person name="Adriaenssens E.M."/>
            <person name="Foster-Nyarko E."/>
            <person name="Jarju S."/>
            <person name="Secka A."/>
            <person name="Antonio M."/>
            <person name="Oren A."/>
            <person name="Chaudhuri R.R."/>
            <person name="La Ragione R."/>
            <person name="Hildebrand F."/>
            <person name="Pallen M.J."/>
        </authorList>
    </citation>
    <scope>NUCLEOTIDE SEQUENCE</scope>
    <source>
        <strain evidence="4">5032</strain>
    </source>
</reference>
<dbReference type="PANTHER" id="PTHR30545">
    <property type="entry name" value="SUGAR FERMENTATION STIMULATION PROTEIN A"/>
    <property type="match status" value="1"/>
</dbReference>
<dbReference type="PANTHER" id="PTHR30545:SF2">
    <property type="entry name" value="SUGAR FERMENTATION STIMULATION PROTEIN A"/>
    <property type="match status" value="1"/>
</dbReference>
<accession>A0A9D2HKJ2</accession>
<dbReference type="Gene3D" id="3.40.1350.60">
    <property type="match status" value="1"/>
</dbReference>
<proteinExistence type="inferred from homology"/>
<dbReference type="EMBL" id="DWZD01000017">
    <property type="protein sequence ID" value="HJA78416.1"/>
    <property type="molecule type" value="Genomic_DNA"/>
</dbReference>
<comment type="similarity">
    <text evidence="1">Belongs to the SfsA family.</text>
</comment>
<dbReference type="Pfam" id="PF17746">
    <property type="entry name" value="SfsA_N"/>
    <property type="match status" value="1"/>
</dbReference>
<evidence type="ECO:0000256" key="1">
    <source>
        <dbReference type="HAMAP-Rule" id="MF_00095"/>
    </source>
</evidence>
<reference evidence="4" key="2">
    <citation type="submission" date="2021-04" db="EMBL/GenBank/DDBJ databases">
        <authorList>
            <person name="Gilroy R."/>
        </authorList>
    </citation>
    <scope>NUCLEOTIDE SEQUENCE</scope>
    <source>
        <strain evidence="4">5032</strain>
    </source>
</reference>
<dbReference type="InterPro" id="IPR041465">
    <property type="entry name" value="SfsA_N"/>
</dbReference>
<dbReference type="CDD" id="cd22359">
    <property type="entry name" value="SfsA-like_bacterial"/>
    <property type="match status" value="1"/>
</dbReference>
<dbReference type="InterPro" id="IPR040452">
    <property type="entry name" value="SfsA_C"/>
</dbReference>
<dbReference type="HAMAP" id="MF_00095">
    <property type="entry name" value="SfsA"/>
    <property type="match status" value="1"/>
</dbReference>
<evidence type="ECO:0000313" key="4">
    <source>
        <dbReference type="EMBL" id="HJA78416.1"/>
    </source>
</evidence>
<gene>
    <name evidence="1 4" type="primary">sfsA</name>
    <name evidence="4" type="ORF">H9784_02425</name>
</gene>
<dbReference type="NCBIfam" id="TIGR00230">
    <property type="entry name" value="sfsA"/>
    <property type="match status" value="1"/>
</dbReference>
<dbReference type="Gene3D" id="2.40.50.580">
    <property type="match status" value="1"/>
</dbReference>
<dbReference type="Pfam" id="PF03749">
    <property type="entry name" value="SfsA"/>
    <property type="match status" value="1"/>
</dbReference>